<proteinExistence type="predicted"/>
<dbReference type="PANTHER" id="PTHR11735:SF6">
    <property type="entry name" value="TRNA N6-ADENOSINE THREONYLCARBAMOYLTRANSFERASE, MITOCHONDRIAL"/>
    <property type="match status" value="1"/>
</dbReference>
<dbReference type="GO" id="GO:0046872">
    <property type="term" value="F:metal ion binding"/>
    <property type="evidence" value="ECO:0007669"/>
    <property type="project" value="UniProtKB-KW"/>
</dbReference>
<comment type="catalytic activity">
    <reaction evidence="6">
        <text>L-threonylcarbamoyladenylate + adenosine(37) in tRNA = N(6)-L-threonylcarbamoyladenosine(37) in tRNA + AMP + H(+)</text>
        <dbReference type="Rhea" id="RHEA:37059"/>
        <dbReference type="Rhea" id="RHEA-COMP:10162"/>
        <dbReference type="Rhea" id="RHEA-COMP:10163"/>
        <dbReference type="ChEBI" id="CHEBI:15378"/>
        <dbReference type="ChEBI" id="CHEBI:73682"/>
        <dbReference type="ChEBI" id="CHEBI:74411"/>
        <dbReference type="ChEBI" id="CHEBI:74418"/>
        <dbReference type="ChEBI" id="CHEBI:456215"/>
        <dbReference type="EC" id="2.3.1.234"/>
    </reaction>
</comment>
<dbReference type="InterPro" id="IPR043129">
    <property type="entry name" value="ATPase_NBD"/>
</dbReference>
<dbReference type="AlphaFoldDB" id="A0A914CA99"/>
<dbReference type="GO" id="GO:0008033">
    <property type="term" value="P:tRNA processing"/>
    <property type="evidence" value="ECO:0007669"/>
    <property type="project" value="UniProtKB-KW"/>
</dbReference>
<evidence type="ECO:0000256" key="6">
    <source>
        <dbReference type="ARBA" id="ARBA00048117"/>
    </source>
</evidence>
<keyword evidence="8" id="KW-1185">Reference proteome</keyword>
<evidence type="ECO:0000256" key="3">
    <source>
        <dbReference type="ARBA" id="ARBA00022694"/>
    </source>
</evidence>
<dbReference type="Gene3D" id="3.30.420.40">
    <property type="match status" value="2"/>
</dbReference>
<dbReference type="Pfam" id="PF00814">
    <property type="entry name" value="TsaD"/>
    <property type="match status" value="1"/>
</dbReference>
<dbReference type="InterPro" id="IPR000905">
    <property type="entry name" value="Gcp-like_dom"/>
</dbReference>
<dbReference type="NCBIfam" id="TIGR00329">
    <property type="entry name" value="gcp_kae1"/>
    <property type="match status" value="1"/>
</dbReference>
<dbReference type="Proteomes" id="UP000887540">
    <property type="component" value="Unplaced"/>
</dbReference>
<evidence type="ECO:0000259" key="7">
    <source>
        <dbReference type="Pfam" id="PF00814"/>
    </source>
</evidence>
<dbReference type="SUPFAM" id="SSF53067">
    <property type="entry name" value="Actin-like ATPase domain"/>
    <property type="match status" value="1"/>
</dbReference>
<keyword evidence="2" id="KW-0808">Transferase</keyword>
<dbReference type="PANTHER" id="PTHR11735">
    <property type="entry name" value="TRNA N6-ADENOSINE THREONYLCARBAMOYLTRANSFERASE"/>
    <property type="match status" value="1"/>
</dbReference>
<feature type="domain" description="Gcp-like" evidence="7">
    <location>
        <begin position="31"/>
        <end position="325"/>
    </location>
</feature>
<reference evidence="9" key="1">
    <citation type="submission" date="2022-11" db="UniProtKB">
        <authorList>
            <consortium name="WormBaseParasite"/>
        </authorList>
    </citation>
    <scope>IDENTIFICATION</scope>
</reference>
<organism evidence="8 9">
    <name type="scientific">Acrobeloides nanus</name>
    <dbReference type="NCBI Taxonomy" id="290746"/>
    <lineage>
        <taxon>Eukaryota</taxon>
        <taxon>Metazoa</taxon>
        <taxon>Ecdysozoa</taxon>
        <taxon>Nematoda</taxon>
        <taxon>Chromadorea</taxon>
        <taxon>Rhabditida</taxon>
        <taxon>Tylenchina</taxon>
        <taxon>Cephalobomorpha</taxon>
        <taxon>Cephaloboidea</taxon>
        <taxon>Cephalobidae</taxon>
        <taxon>Acrobeloides</taxon>
    </lineage>
</organism>
<evidence type="ECO:0000256" key="2">
    <source>
        <dbReference type="ARBA" id="ARBA00022679"/>
    </source>
</evidence>
<evidence type="ECO:0000313" key="9">
    <source>
        <dbReference type="WBParaSite" id="ACRNAN_Path_712.g2676.t1"/>
    </source>
</evidence>
<evidence type="ECO:0000256" key="5">
    <source>
        <dbReference type="ARBA" id="ARBA00023315"/>
    </source>
</evidence>
<protein>
    <recommendedName>
        <fullName evidence="1">N(6)-L-threonylcarbamoyladenine synthase</fullName>
        <ecNumber evidence="1">2.3.1.234</ecNumber>
    </recommendedName>
</protein>
<keyword evidence="3" id="KW-0819">tRNA processing</keyword>
<dbReference type="PRINTS" id="PR00789">
    <property type="entry name" value="OSIALOPTASE"/>
</dbReference>
<dbReference type="WBParaSite" id="ACRNAN_Path_712.g2676.t1">
    <property type="protein sequence ID" value="ACRNAN_Path_712.g2676.t1"/>
    <property type="gene ID" value="ACRNAN_Path_712.g2676"/>
</dbReference>
<evidence type="ECO:0000256" key="1">
    <source>
        <dbReference type="ARBA" id="ARBA00012156"/>
    </source>
</evidence>
<dbReference type="GO" id="GO:0061711">
    <property type="term" value="F:tRNA N(6)-L-threonylcarbamoyladenine synthase activity"/>
    <property type="evidence" value="ECO:0007669"/>
    <property type="project" value="UniProtKB-EC"/>
</dbReference>
<sequence>MRSQLRKSHVVLGIESSCDDTAVAIISSDRKVLASRIYSDKIVQRRLGGISPKMSATVGRIVIDRLVDECLDESNIRPSDLDAIAVTTKPGLLLSLKVGVDKALSMARRYYLDAIPIHHMRAHAIAPRLLDPTIEYPFLCLLISGGHSIIALVKGPDDFYILGETQKKSPGECLDRIAREMGLPLKTHFAAALEELALKSSPEGYLRFHKLPHRMGSDFNFNNIMIHYFNIIHKSNLLSDDLPDLCASAQFTVTAHLCKALSLVFEYVEKEKIFLTTKKTLIVSGGVAANKYIRGCITKVSEYYGFNTCFPPPKLCTDNAEMIAWLGLELLETNSQCVIRAKDIPMNASMPPLRIEDRWPIGIDIRNELPQISEKRLKASSIHGSTPLIFYFKPQEKDVEIESKTDEKSASLIDC</sequence>
<evidence type="ECO:0000313" key="8">
    <source>
        <dbReference type="Proteomes" id="UP000887540"/>
    </source>
</evidence>
<dbReference type="EC" id="2.3.1.234" evidence="1"/>
<dbReference type="CDD" id="cd24134">
    <property type="entry name" value="ASKHA_NBD_OSGEPL1_QRI7_euk"/>
    <property type="match status" value="1"/>
</dbReference>
<dbReference type="GO" id="GO:0005739">
    <property type="term" value="C:mitochondrion"/>
    <property type="evidence" value="ECO:0007669"/>
    <property type="project" value="TreeGrafter"/>
</dbReference>
<dbReference type="InterPro" id="IPR017861">
    <property type="entry name" value="KAE1/TsaD"/>
</dbReference>
<keyword evidence="4" id="KW-0479">Metal-binding</keyword>
<name>A0A914CA99_9BILA</name>
<keyword evidence="5" id="KW-0012">Acyltransferase</keyword>
<evidence type="ECO:0000256" key="4">
    <source>
        <dbReference type="ARBA" id="ARBA00022723"/>
    </source>
</evidence>
<accession>A0A914CA99</accession>